<dbReference type="Proteomes" id="UP000307378">
    <property type="component" value="Unassembled WGS sequence"/>
</dbReference>
<dbReference type="InterPro" id="IPR000522">
    <property type="entry name" value="ABC_transptr_permease_BtuC"/>
</dbReference>
<evidence type="ECO:0000256" key="6">
    <source>
        <dbReference type="ARBA" id="ARBA00022989"/>
    </source>
</evidence>
<dbReference type="CDD" id="cd06550">
    <property type="entry name" value="TM_ABC_iron-siderophores_like"/>
    <property type="match status" value="1"/>
</dbReference>
<evidence type="ECO:0000256" key="2">
    <source>
        <dbReference type="ARBA" id="ARBA00007935"/>
    </source>
</evidence>
<dbReference type="Pfam" id="PF01032">
    <property type="entry name" value="FecCD"/>
    <property type="match status" value="1"/>
</dbReference>
<feature type="transmembrane region" description="Helical" evidence="8">
    <location>
        <begin position="173"/>
        <end position="193"/>
    </location>
</feature>
<organism evidence="9 10">
    <name type="scientific">Rhizobium rosettiformans W3</name>
    <dbReference type="NCBI Taxonomy" id="538378"/>
    <lineage>
        <taxon>Bacteria</taxon>
        <taxon>Pseudomonadati</taxon>
        <taxon>Pseudomonadota</taxon>
        <taxon>Alphaproteobacteria</taxon>
        <taxon>Hyphomicrobiales</taxon>
        <taxon>Rhizobiaceae</taxon>
        <taxon>Rhizobium/Agrobacterium group</taxon>
        <taxon>Rhizobium</taxon>
    </lineage>
</organism>
<evidence type="ECO:0000256" key="5">
    <source>
        <dbReference type="ARBA" id="ARBA00022692"/>
    </source>
</evidence>
<sequence>MKAPSSHPSQTLDSGRSSLVLRLRSGRLSLRLDGRTLILTLVLLGLIASLAALSLLSGKYPIAPSQVLWALAGRGEDMVRMIVVEWRLPRVALAILLGAALGTSGAIFQSLTRNPLGSPDIIGFSAGSYTGALLVILMASGGYYETALGALVGGIVTAAAVYLLAWRQGVQGFRLIIVGIGVAAMLSAFNAWMIREADLQVAMAAAIWGAGSLNGLGTEQLRPVALALCLLLPLTLLLSRPMRQLELGEEIACASGVNAGRTRLLLMVLGVALTALVTATAGPISFIALCAPQIARRLTRSAGVALLFSGLTGGLLLLAADWAAQHALGQQLPVGVMTVSIGGFYFLFLLIREGRK</sequence>
<dbReference type="AlphaFoldDB" id="A0A4S8PX75"/>
<dbReference type="SUPFAM" id="SSF81345">
    <property type="entry name" value="ABC transporter involved in vitamin B12 uptake, BtuC"/>
    <property type="match status" value="1"/>
</dbReference>
<dbReference type="PANTHER" id="PTHR30472">
    <property type="entry name" value="FERRIC ENTEROBACTIN TRANSPORT SYSTEM PERMEASE PROTEIN"/>
    <property type="match status" value="1"/>
</dbReference>
<comment type="similarity">
    <text evidence="2">Belongs to the binding-protein-dependent transport system permease family. FecCD subfamily.</text>
</comment>
<comment type="subcellular location">
    <subcellularLocation>
        <location evidence="1">Cell membrane</location>
        <topology evidence="1">Multi-pass membrane protein</topology>
    </subcellularLocation>
</comment>
<keyword evidence="3" id="KW-0813">Transport</keyword>
<feature type="transmembrane region" description="Helical" evidence="8">
    <location>
        <begin position="91"/>
        <end position="109"/>
    </location>
</feature>
<evidence type="ECO:0000256" key="7">
    <source>
        <dbReference type="ARBA" id="ARBA00023136"/>
    </source>
</evidence>
<dbReference type="InterPro" id="IPR037294">
    <property type="entry name" value="ABC_BtuC-like"/>
</dbReference>
<evidence type="ECO:0000256" key="4">
    <source>
        <dbReference type="ARBA" id="ARBA00022475"/>
    </source>
</evidence>
<feature type="transmembrane region" description="Helical" evidence="8">
    <location>
        <begin position="147"/>
        <end position="166"/>
    </location>
</feature>
<proteinExistence type="inferred from homology"/>
<dbReference type="GO" id="GO:0033214">
    <property type="term" value="P:siderophore-iron import into cell"/>
    <property type="evidence" value="ECO:0007669"/>
    <property type="project" value="TreeGrafter"/>
</dbReference>
<comment type="caution">
    <text evidence="9">The sequence shown here is derived from an EMBL/GenBank/DDBJ whole genome shotgun (WGS) entry which is preliminary data.</text>
</comment>
<dbReference type="RefSeq" id="WP_136542073.1">
    <property type="nucleotide sequence ID" value="NZ_STGU01000008.1"/>
</dbReference>
<reference evidence="9 10" key="1">
    <citation type="submission" date="2019-04" db="EMBL/GenBank/DDBJ databases">
        <title>genome sequence of strain W3.</title>
        <authorList>
            <person name="Gao J."/>
            <person name="Sun J."/>
        </authorList>
    </citation>
    <scope>NUCLEOTIDE SEQUENCE [LARGE SCALE GENOMIC DNA]</scope>
    <source>
        <strain evidence="9 10">W3</strain>
    </source>
</reference>
<keyword evidence="4" id="KW-1003">Cell membrane</keyword>
<feature type="transmembrane region" description="Helical" evidence="8">
    <location>
        <begin position="332"/>
        <end position="351"/>
    </location>
</feature>
<keyword evidence="5 8" id="KW-0812">Transmembrane</keyword>
<feature type="transmembrane region" description="Helical" evidence="8">
    <location>
        <begin position="302"/>
        <end position="320"/>
    </location>
</feature>
<evidence type="ECO:0000256" key="3">
    <source>
        <dbReference type="ARBA" id="ARBA00022448"/>
    </source>
</evidence>
<gene>
    <name evidence="9" type="ORF">FAA86_15600</name>
</gene>
<evidence type="ECO:0000313" key="9">
    <source>
        <dbReference type="EMBL" id="THV34522.1"/>
    </source>
</evidence>
<dbReference type="GO" id="GO:0022857">
    <property type="term" value="F:transmembrane transporter activity"/>
    <property type="evidence" value="ECO:0007669"/>
    <property type="project" value="InterPro"/>
</dbReference>
<keyword evidence="6 8" id="KW-1133">Transmembrane helix</keyword>
<evidence type="ECO:0000256" key="1">
    <source>
        <dbReference type="ARBA" id="ARBA00004651"/>
    </source>
</evidence>
<dbReference type="PANTHER" id="PTHR30472:SF24">
    <property type="entry name" value="FERRIC ENTEROBACTIN TRANSPORT SYSTEM PERMEASE PROTEIN FEPG"/>
    <property type="match status" value="1"/>
</dbReference>
<feature type="transmembrane region" description="Helical" evidence="8">
    <location>
        <begin position="37"/>
        <end position="56"/>
    </location>
</feature>
<feature type="transmembrane region" description="Helical" evidence="8">
    <location>
        <begin position="264"/>
        <end position="290"/>
    </location>
</feature>
<protein>
    <submittedName>
        <fullName evidence="9">Iron-enterobactin ABC transporter permease</fullName>
    </submittedName>
</protein>
<accession>A0A4S8PX75</accession>
<dbReference type="GO" id="GO:0005886">
    <property type="term" value="C:plasma membrane"/>
    <property type="evidence" value="ECO:0007669"/>
    <property type="project" value="UniProtKB-SubCell"/>
</dbReference>
<evidence type="ECO:0000256" key="8">
    <source>
        <dbReference type="SAM" id="Phobius"/>
    </source>
</evidence>
<dbReference type="Gene3D" id="1.10.3470.10">
    <property type="entry name" value="ABC transporter involved in vitamin B12 uptake, BtuC"/>
    <property type="match status" value="1"/>
</dbReference>
<name>A0A4S8PX75_9HYPH</name>
<dbReference type="EMBL" id="STGU01000008">
    <property type="protein sequence ID" value="THV34522.1"/>
    <property type="molecule type" value="Genomic_DNA"/>
</dbReference>
<keyword evidence="7 8" id="KW-0472">Membrane</keyword>
<feature type="transmembrane region" description="Helical" evidence="8">
    <location>
        <begin position="121"/>
        <end position="141"/>
    </location>
</feature>
<evidence type="ECO:0000313" key="10">
    <source>
        <dbReference type="Proteomes" id="UP000307378"/>
    </source>
</evidence>